<dbReference type="InterPro" id="IPR050266">
    <property type="entry name" value="AB_hydrolase_sf"/>
</dbReference>
<protein>
    <recommendedName>
        <fullName evidence="1">AB hydrolase-1 domain-containing protein</fullName>
    </recommendedName>
</protein>
<dbReference type="PANTHER" id="PTHR43798">
    <property type="entry name" value="MONOACYLGLYCEROL LIPASE"/>
    <property type="match status" value="1"/>
</dbReference>
<name>A0A6J4M598_9CHLR</name>
<dbReference type="PANTHER" id="PTHR43798:SF33">
    <property type="entry name" value="HYDROLASE, PUTATIVE (AFU_ORTHOLOGUE AFUA_2G14860)-RELATED"/>
    <property type="match status" value="1"/>
</dbReference>
<dbReference type="GO" id="GO:0016020">
    <property type="term" value="C:membrane"/>
    <property type="evidence" value="ECO:0007669"/>
    <property type="project" value="TreeGrafter"/>
</dbReference>
<sequence length="309" mass="33518">MRRRSSILVLTLLLSVCLGQSEKTTDDSFSGLVDIGGRSLYLECQGEGSPTVVLEAGYRSPATVWTNDLVQPDAPRQMVVEGVATFTRVCLYERPGAGAMLDNILVPSRSDPVPQPRMMSDMVADLHALLHAARVPGPNVLVGHSLGGPLARLFAAAYPEEVVGMVLVDAGHENLFVEEQALLTPSQWAAVEQSYQTPLDGYPEYERVDISAGLSQLRRARTDTPLRPMPLAVLSSNHTFGSPPELPVAELERMWRAQQDDLATLVPNARHTIAGQSGHFIQLDQPALVTEAIRQVVTAVRDPASWSAP</sequence>
<dbReference type="SUPFAM" id="SSF53474">
    <property type="entry name" value="alpha/beta-Hydrolases"/>
    <property type="match status" value="1"/>
</dbReference>
<proteinExistence type="predicted"/>
<gene>
    <name evidence="2" type="ORF">AVDCRST_MAG93-7004</name>
</gene>
<dbReference type="AlphaFoldDB" id="A0A6J4M598"/>
<organism evidence="2">
    <name type="scientific">uncultured Chloroflexia bacterium</name>
    <dbReference type="NCBI Taxonomy" id="1672391"/>
    <lineage>
        <taxon>Bacteria</taxon>
        <taxon>Bacillati</taxon>
        <taxon>Chloroflexota</taxon>
        <taxon>Chloroflexia</taxon>
        <taxon>environmental samples</taxon>
    </lineage>
</organism>
<dbReference type="Gene3D" id="3.40.50.1820">
    <property type="entry name" value="alpha/beta hydrolase"/>
    <property type="match status" value="1"/>
</dbReference>
<feature type="domain" description="AB hydrolase-1" evidence="1">
    <location>
        <begin position="81"/>
        <end position="291"/>
    </location>
</feature>
<evidence type="ECO:0000313" key="2">
    <source>
        <dbReference type="EMBL" id="CAA9348467.1"/>
    </source>
</evidence>
<dbReference type="Pfam" id="PF12697">
    <property type="entry name" value="Abhydrolase_6"/>
    <property type="match status" value="1"/>
</dbReference>
<dbReference type="InterPro" id="IPR029058">
    <property type="entry name" value="AB_hydrolase_fold"/>
</dbReference>
<evidence type="ECO:0000259" key="1">
    <source>
        <dbReference type="Pfam" id="PF12697"/>
    </source>
</evidence>
<dbReference type="EMBL" id="CADCTR010002360">
    <property type="protein sequence ID" value="CAA9348467.1"/>
    <property type="molecule type" value="Genomic_DNA"/>
</dbReference>
<reference evidence="2" key="1">
    <citation type="submission" date="2020-02" db="EMBL/GenBank/DDBJ databases">
        <authorList>
            <person name="Meier V. D."/>
        </authorList>
    </citation>
    <scope>NUCLEOTIDE SEQUENCE</scope>
    <source>
        <strain evidence="2">AVDCRST_MAG93</strain>
    </source>
</reference>
<accession>A0A6J4M598</accession>
<dbReference type="InterPro" id="IPR000073">
    <property type="entry name" value="AB_hydrolase_1"/>
</dbReference>